<dbReference type="RefSeq" id="WP_066750686.1">
    <property type="nucleotide sequence ID" value="NZ_JBHUMB010000014.1"/>
</dbReference>
<dbReference type="EMBL" id="JBHUMB010000014">
    <property type="protein sequence ID" value="MFD2744069.1"/>
    <property type="molecule type" value="Genomic_DNA"/>
</dbReference>
<organism evidence="1 2">
    <name type="scientific">Sphingobacterium populi</name>
    <dbReference type="NCBI Taxonomy" id="1812824"/>
    <lineage>
        <taxon>Bacteria</taxon>
        <taxon>Pseudomonadati</taxon>
        <taxon>Bacteroidota</taxon>
        <taxon>Sphingobacteriia</taxon>
        <taxon>Sphingobacteriales</taxon>
        <taxon>Sphingobacteriaceae</taxon>
        <taxon>Sphingobacterium</taxon>
    </lineage>
</organism>
<reference evidence="2" key="1">
    <citation type="journal article" date="2019" name="Int. J. Syst. Evol. Microbiol.">
        <title>The Global Catalogue of Microorganisms (GCM) 10K type strain sequencing project: providing services to taxonomists for standard genome sequencing and annotation.</title>
        <authorList>
            <consortium name="The Broad Institute Genomics Platform"/>
            <consortium name="The Broad Institute Genome Sequencing Center for Infectious Disease"/>
            <person name="Wu L."/>
            <person name="Ma J."/>
        </authorList>
    </citation>
    <scope>NUCLEOTIDE SEQUENCE [LARGE SCALE GENOMIC DNA]</scope>
    <source>
        <strain evidence="2">KCTC 42247</strain>
    </source>
</reference>
<dbReference type="InterPro" id="IPR021272">
    <property type="entry name" value="DUF2851"/>
</dbReference>
<gene>
    <name evidence="1" type="ORF">ACFSQ6_11775</name>
</gene>
<comment type="caution">
    <text evidence="1">The sequence shown here is derived from an EMBL/GenBank/DDBJ whole genome shotgun (WGS) entry which is preliminary data.</text>
</comment>
<keyword evidence="2" id="KW-1185">Reference proteome</keyword>
<evidence type="ECO:0000313" key="1">
    <source>
        <dbReference type="EMBL" id="MFD2744069.1"/>
    </source>
</evidence>
<protein>
    <submittedName>
        <fullName evidence="1">DUF2851 family protein</fullName>
    </submittedName>
</protein>
<dbReference type="Proteomes" id="UP001597418">
    <property type="component" value="Unassembled WGS sequence"/>
</dbReference>
<dbReference type="Pfam" id="PF11013">
    <property type="entry name" value="DUF2851"/>
    <property type="match status" value="1"/>
</dbReference>
<sequence length="426" mass="49636">MEYPEKLLQLIWKCRLYAKVDLHCVGGERIQVLEPGRHNEDAGPDFLHAKIRINGMVWVGHVEVHWNAGNWFAHLHQNDRSFDNVILHVVWENRCDVRRRDGTVIPTLCLQQYIAPEILPFYHTLFQSQGIACASQLHSVPDYTKMQVLDRMVKNRLEAKTVEIFGYLAQHANDWEKVTQHLFAESFGMRVNKHAFARLIASLPGNILDRYQGQRDVLEALLFGQAALLPDNVIDHYTLKLKKTYLYLRRLHRLNPMETHEWRFLRMRPANFPTIRIAQLSSVFAHVSRLCQLILSHEDLRSLQQRFFDFVPSAYWATHYQFGKVVQPRKVRLTPAFLDHIAINCFVPLLYSYGHHFGDDALQMRAIDWLNQISAESNTVTTNYERIGLQAQHAADSQALLHLHQHHCERKKCLSCAIGVYILKRV</sequence>
<name>A0ABW5UH09_9SPHI</name>
<proteinExistence type="predicted"/>
<accession>A0ABW5UH09</accession>
<evidence type="ECO:0000313" key="2">
    <source>
        <dbReference type="Proteomes" id="UP001597418"/>
    </source>
</evidence>